<evidence type="ECO:0000256" key="2">
    <source>
        <dbReference type="SAM" id="Phobius"/>
    </source>
</evidence>
<feature type="compositionally biased region" description="Low complexity" evidence="1">
    <location>
        <begin position="30"/>
        <end position="67"/>
    </location>
</feature>
<feature type="domain" description="SEA" evidence="3">
    <location>
        <begin position="77"/>
        <end position="202"/>
    </location>
</feature>
<organism evidence="4 5">
    <name type="scientific">Coregonus suidteri</name>
    <dbReference type="NCBI Taxonomy" id="861788"/>
    <lineage>
        <taxon>Eukaryota</taxon>
        <taxon>Metazoa</taxon>
        <taxon>Chordata</taxon>
        <taxon>Craniata</taxon>
        <taxon>Vertebrata</taxon>
        <taxon>Euteleostomi</taxon>
        <taxon>Actinopterygii</taxon>
        <taxon>Neopterygii</taxon>
        <taxon>Teleostei</taxon>
        <taxon>Protacanthopterygii</taxon>
        <taxon>Salmoniformes</taxon>
        <taxon>Salmonidae</taxon>
        <taxon>Coregoninae</taxon>
        <taxon>Coregonus</taxon>
    </lineage>
</organism>
<evidence type="ECO:0000313" key="5">
    <source>
        <dbReference type="Proteomes" id="UP001356427"/>
    </source>
</evidence>
<keyword evidence="2" id="KW-0812">Transmembrane</keyword>
<feature type="compositionally biased region" description="Polar residues" evidence="1">
    <location>
        <begin position="443"/>
        <end position="457"/>
    </location>
</feature>
<dbReference type="EMBL" id="JAGTTL010000039">
    <property type="protein sequence ID" value="KAK6291807.1"/>
    <property type="molecule type" value="Genomic_DNA"/>
</dbReference>
<accession>A0AAN8KI22</accession>
<protein>
    <recommendedName>
        <fullName evidence="3">SEA domain-containing protein</fullName>
    </recommendedName>
</protein>
<keyword evidence="2" id="KW-0472">Membrane</keyword>
<feature type="region of interest" description="Disordered" evidence="1">
    <location>
        <begin position="443"/>
        <end position="470"/>
    </location>
</feature>
<dbReference type="SUPFAM" id="SSF82671">
    <property type="entry name" value="SEA domain"/>
    <property type="match status" value="1"/>
</dbReference>
<gene>
    <name evidence="4" type="ORF">J4Q44_G00375920</name>
</gene>
<name>A0AAN8KI22_9TELE</name>
<dbReference type="InterPro" id="IPR036364">
    <property type="entry name" value="SEA_dom_sf"/>
</dbReference>
<keyword evidence="5" id="KW-1185">Reference proteome</keyword>
<dbReference type="AlphaFoldDB" id="A0AAN8KI22"/>
<keyword evidence="2" id="KW-1133">Transmembrane helix</keyword>
<feature type="region of interest" description="Disordered" evidence="1">
    <location>
        <begin position="1"/>
        <end position="73"/>
    </location>
</feature>
<dbReference type="PANTHER" id="PTHR37999">
    <property type="entry name" value="MUCIN-17"/>
    <property type="match status" value="1"/>
</dbReference>
<dbReference type="PANTHER" id="PTHR37999:SF2">
    <property type="entry name" value="MUCIN-17"/>
    <property type="match status" value="1"/>
</dbReference>
<comment type="caution">
    <text evidence="4">The sequence shown here is derived from an EMBL/GenBank/DDBJ whole genome shotgun (WGS) entry which is preliminary data.</text>
</comment>
<dbReference type="PROSITE" id="PS50024">
    <property type="entry name" value="SEA"/>
    <property type="match status" value="1"/>
</dbReference>
<sequence>MTSGHTTAPSDVTSESLTSTAGTPDEHTTRAPTTPTTPSPTTLTTTPSPTSTTAPPSLTSPSPSTTGPTPPINVTLDTIEVSTDVIVRLNKTFKEEFRDPSTQEYKNFTKDFTNTMTLLYNRTIKNFIGIVIIGLRKGSVVVEHEVLLRIVNGKNLTNDIAESEEQIKDILNEAKNCTTGQEGCLGLDIIGDVIVKNSTFDKESVCDQARLDKDLRIYYHAAEIDGRLVCISPCSSRHNRAKNCNTGTCSMSQDGPVCRCNQDYWYLDSDCYSPILKRDLFAGLLTLTGLVIAAVGVMVVYVTWHRRQLHRVKDVHTEQVNQWLEEDFEWPNRPNISSHLVCSSSTTVLTENDPNPPYGGRVGLQYDAEADSLSCSSTRLPSPLHGTQAQVSRRRSETMCHDCSSRGADRDAIPHLHLHLRHLADTLIQSDLQVIQTTANPSGQHFTLSDPGSQSEFRISRPGIRTYSEI</sequence>
<feature type="transmembrane region" description="Helical" evidence="2">
    <location>
        <begin position="280"/>
        <end position="304"/>
    </location>
</feature>
<proteinExistence type="predicted"/>
<dbReference type="Pfam" id="PF01390">
    <property type="entry name" value="SEA"/>
    <property type="match status" value="1"/>
</dbReference>
<dbReference type="InterPro" id="IPR053311">
    <property type="entry name" value="Mucosal_Integrity_Assoc"/>
</dbReference>
<evidence type="ECO:0000259" key="3">
    <source>
        <dbReference type="PROSITE" id="PS50024"/>
    </source>
</evidence>
<dbReference type="Gene3D" id="3.30.70.960">
    <property type="entry name" value="SEA domain"/>
    <property type="match status" value="1"/>
</dbReference>
<evidence type="ECO:0000256" key="1">
    <source>
        <dbReference type="SAM" id="MobiDB-lite"/>
    </source>
</evidence>
<dbReference type="Proteomes" id="UP001356427">
    <property type="component" value="Unassembled WGS sequence"/>
</dbReference>
<dbReference type="InterPro" id="IPR000082">
    <property type="entry name" value="SEA_dom"/>
</dbReference>
<reference evidence="4 5" key="1">
    <citation type="submission" date="2021-04" db="EMBL/GenBank/DDBJ databases">
        <authorList>
            <person name="De Guttry C."/>
            <person name="Zahm M."/>
            <person name="Klopp C."/>
            <person name="Cabau C."/>
            <person name="Louis A."/>
            <person name="Berthelot C."/>
            <person name="Parey E."/>
            <person name="Roest Crollius H."/>
            <person name="Montfort J."/>
            <person name="Robinson-Rechavi M."/>
            <person name="Bucao C."/>
            <person name="Bouchez O."/>
            <person name="Gislard M."/>
            <person name="Lluch J."/>
            <person name="Milhes M."/>
            <person name="Lampietro C."/>
            <person name="Lopez Roques C."/>
            <person name="Donnadieu C."/>
            <person name="Braasch I."/>
            <person name="Desvignes T."/>
            <person name="Postlethwait J."/>
            <person name="Bobe J."/>
            <person name="Wedekind C."/>
            <person name="Guiguen Y."/>
        </authorList>
    </citation>
    <scope>NUCLEOTIDE SEQUENCE [LARGE SCALE GENOMIC DNA]</scope>
    <source>
        <strain evidence="4">Cs_M1</strain>
        <tissue evidence="4">Blood</tissue>
    </source>
</reference>
<feature type="compositionally biased region" description="Polar residues" evidence="1">
    <location>
        <begin position="1"/>
        <end position="22"/>
    </location>
</feature>
<evidence type="ECO:0000313" key="4">
    <source>
        <dbReference type="EMBL" id="KAK6291807.1"/>
    </source>
</evidence>